<evidence type="ECO:0000313" key="1">
    <source>
        <dbReference type="EMBL" id="PIR68410.1"/>
    </source>
</evidence>
<evidence type="ECO:0008006" key="3">
    <source>
        <dbReference type="Google" id="ProtNLM"/>
    </source>
</evidence>
<gene>
    <name evidence="1" type="ORF">COU49_00900</name>
</gene>
<protein>
    <recommendedName>
        <fullName evidence="3">N-acetyltransferase domain-containing protein</fullName>
    </recommendedName>
</protein>
<dbReference type="SUPFAM" id="SSF55729">
    <property type="entry name" value="Acyl-CoA N-acyltransferases (Nat)"/>
    <property type="match status" value="1"/>
</dbReference>
<dbReference type="AlphaFoldDB" id="A0A2H0TBK6"/>
<dbReference type="Gene3D" id="3.40.630.30">
    <property type="match status" value="1"/>
</dbReference>
<evidence type="ECO:0000313" key="2">
    <source>
        <dbReference type="Proteomes" id="UP000230094"/>
    </source>
</evidence>
<dbReference type="EMBL" id="PFCQ01000005">
    <property type="protein sequence ID" value="PIR68410.1"/>
    <property type="molecule type" value="Genomic_DNA"/>
</dbReference>
<name>A0A2H0TBK6_9BACT</name>
<accession>A0A2H0TBK6</accession>
<sequence length="161" mass="18988">MRNNMNDKILDKMLEISERFFGTMNDSDQIPITKESFYKLQKLHLKTVISRLDNGEPISWIIILPTQIELMEKFLKGKINERELLNMTEPQQKYEALYLCAAFTMPEHRRKGYVLQMFREAIDAIPHAENVKLFAWAFSDEGRKIIEKLNSILRVNILVKN</sequence>
<proteinExistence type="predicted"/>
<comment type="caution">
    <text evidence="1">The sequence shown here is derived from an EMBL/GenBank/DDBJ whole genome shotgun (WGS) entry which is preliminary data.</text>
</comment>
<reference evidence="2" key="1">
    <citation type="submission" date="2017-09" db="EMBL/GenBank/DDBJ databases">
        <title>Depth-based differentiation of microbial function through sediment-hosted aquifers and enrichment of novel symbionts in the deep terrestrial subsurface.</title>
        <authorList>
            <person name="Probst A.J."/>
            <person name="Ladd B."/>
            <person name="Jarett J.K."/>
            <person name="Geller-Mcgrath D.E."/>
            <person name="Sieber C.M.K."/>
            <person name="Emerson J.B."/>
            <person name="Anantharaman K."/>
            <person name="Thomas B.C."/>
            <person name="Malmstrom R."/>
            <person name="Stieglmeier M."/>
            <person name="Klingl A."/>
            <person name="Woyke T."/>
            <person name="Ryan C.M."/>
            <person name="Banfield J.F."/>
        </authorList>
    </citation>
    <scope>NUCLEOTIDE SEQUENCE [LARGE SCALE GENOMIC DNA]</scope>
</reference>
<dbReference type="InterPro" id="IPR016181">
    <property type="entry name" value="Acyl_CoA_acyltransferase"/>
</dbReference>
<organism evidence="1 2">
    <name type="scientific">Candidatus Nomurabacteria bacterium CG10_big_fil_rev_8_21_14_0_10_35_16</name>
    <dbReference type="NCBI Taxonomy" id="1974731"/>
    <lineage>
        <taxon>Bacteria</taxon>
        <taxon>Candidatus Nomuraibacteriota</taxon>
    </lineage>
</organism>
<dbReference type="Proteomes" id="UP000230094">
    <property type="component" value="Unassembled WGS sequence"/>
</dbReference>